<keyword evidence="2" id="KW-1185">Reference proteome</keyword>
<sequence>MASPDIQYSCAIISGLAYQPECCTTFVYNPDGSFSWTGCTTVGSKGQPFTCPDNAQPLCQNPPYLPFDAETTHSYSCPTAPYITIACCDPLNMNSCFDPLFLNTPPEGPNTQNAFFCPNAEDNGARSPNCCTDTTYTKCANTAHQN</sequence>
<gene>
    <name evidence="1" type="ORF">CALCODRAFT_488164</name>
</gene>
<name>A0A165CP42_9BASI</name>
<dbReference type="EMBL" id="KV424124">
    <property type="protein sequence ID" value="KZT51129.1"/>
    <property type="molecule type" value="Genomic_DNA"/>
</dbReference>
<dbReference type="InParanoid" id="A0A165CP42"/>
<protein>
    <submittedName>
        <fullName evidence="1">Uncharacterized protein</fullName>
    </submittedName>
</protein>
<accession>A0A165CP42</accession>
<proteinExistence type="predicted"/>
<dbReference type="Proteomes" id="UP000076842">
    <property type="component" value="Unassembled WGS sequence"/>
</dbReference>
<evidence type="ECO:0000313" key="1">
    <source>
        <dbReference type="EMBL" id="KZT51129.1"/>
    </source>
</evidence>
<dbReference type="AlphaFoldDB" id="A0A165CP42"/>
<evidence type="ECO:0000313" key="2">
    <source>
        <dbReference type="Proteomes" id="UP000076842"/>
    </source>
</evidence>
<reference evidence="1 2" key="1">
    <citation type="journal article" date="2016" name="Mol. Biol. Evol.">
        <title>Comparative Genomics of Early-Diverging Mushroom-Forming Fungi Provides Insights into the Origins of Lignocellulose Decay Capabilities.</title>
        <authorList>
            <person name="Nagy L.G."/>
            <person name="Riley R."/>
            <person name="Tritt A."/>
            <person name="Adam C."/>
            <person name="Daum C."/>
            <person name="Floudas D."/>
            <person name="Sun H."/>
            <person name="Yadav J.S."/>
            <person name="Pangilinan J."/>
            <person name="Larsson K.H."/>
            <person name="Matsuura K."/>
            <person name="Barry K."/>
            <person name="Labutti K."/>
            <person name="Kuo R."/>
            <person name="Ohm R.A."/>
            <person name="Bhattacharya S.S."/>
            <person name="Shirouzu T."/>
            <person name="Yoshinaga Y."/>
            <person name="Martin F.M."/>
            <person name="Grigoriev I.V."/>
            <person name="Hibbett D.S."/>
        </authorList>
    </citation>
    <scope>NUCLEOTIDE SEQUENCE [LARGE SCALE GENOMIC DNA]</scope>
    <source>
        <strain evidence="1 2">HHB12733</strain>
    </source>
</reference>
<organism evidence="1 2">
    <name type="scientific">Calocera cornea HHB12733</name>
    <dbReference type="NCBI Taxonomy" id="1353952"/>
    <lineage>
        <taxon>Eukaryota</taxon>
        <taxon>Fungi</taxon>
        <taxon>Dikarya</taxon>
        <taxon>Basidiomycota</taxon>
        <taxon>Agaricomycotina</taxon>
        <taxon>Dacrymycetes</taxon>
        <taxon>Dacrymycetales</taxon>
        <taxon>Dacrymycetaceae</taxon>
        <taxon>Calocera</taxon>
    </lineage>
</organism>